<name>A0A2S9JGC7_9SPHI</name>
<keyword evidence="1" id="KW-1133">Transmembrane helix</keyword>
<dbReference type="EMBL" id="PVBS01000004">
    <property type="protein sequence ID" value="PRD52000.1"/>
    <property type="molecule type" value="Genomic_DNA"/>
</dbReference>
<evidence type="ECO:0000256" key="1">
    <source>
        <dbReference type="SAM" id="Phobius"/>
    </source>
</evidence>
<sequence length="132" mass="15299">MFSCRSYREKTRQERSAVQFLEASSDISYGFRLTEKDSQNRAWYFATDSVLYFHPEYGLISNGGRLHVSESRIGLQQVQVEVDSLEKQRTEIATQTQEHESRTRYSTPWWIWGLGGLSIIAAIIARRVYGRG</sequence>
<evidence type="ECO:0000313" key="3">
    <source>
        <dbReference type="Proteomes" id="UP000238642"/>
    </source>
</evidence>
<dbReference type="AlphaFoldDB" id="A0A2S9JGC7"/>
<evidence type="ECO:0000313" key="2">
    <source>
        <dbReference type="EMBL" id="PRD52000.1"/>
    </source>
</evidence>
<proteinExistence type="predicted"/>
<organism evidence="2 3">
    <name type="scientific">Sphingobacterium gobiense</name>
    <dbReference type="NCBI Taxonomy" id="1382456"/>
    <lineage>
        <taxon>Bacteria</taxon>
        <taxon>Pseudomonadati</taxon>
        <taxon>Bacteroidota</taxon>
        <taxon>Sphingobacteriia</taxon>
        <taxon>Sphingobacteriales</taxon>
        <taxon>Sphingobacteriaceae</taxon>
        <taxon>Sphingobacterium</taxon>
    </lineage>
</organism>
<feature type="transmembrane region" description="Helical" evidence="1">
    <location>
        <begin position="109"/>
        <end position="129"/>
    </location>
</feature>
<keyword evidence="1" id="KW-0472">Membrane</keyword>
<reference evidence="2 3" key="1">
    <citation type="submission" date="2018-02" db="EMBL/GenBank/DDBJ databases">
        <title>The draft genome of Sphingobacterium gobiense H7.</title>
        <authorList>
            <person name="Li L."/>
            <person name="Liu L."/>
            <person name="Zhang X."/>
            <person name="Wang T."/>
            <person name="Liang L."/>
        </authorList>
    </citation>
    <scope>NUCLEOTIDE SEQUENCE [LARGE SCALE GENOMIC DNA]</scope>
    <source>
        <strain evidence="2 3">ACCC 05757</strain>
    </source>
</reference>
<keyword evidence="3" id="KW-1185">Reference proteome</keyword>
<dbReference type="Proteomes" id="UP000238642">
    <property type="component" value="Unassembled WGS sequence"/>
</dbReference>
<gene>
    <name evidence="2" type="ORF">C5749_17025</name>
</gene>
<keyword evidence="1" id="KW-0812">Transmembrane</keyword>
<protein>
    <submittedName>
        <fullName evidence="2">Uncharacterized protein</fullName>
    </submittedName>
</protein>
<comment type="caution">
    <text evidence="2">The sequence shown here is derived from an EMBL/GenBank/DDBJ whole genome shotgun (WGS) entry which is preliminary data.</text>
</comment>
<accession>A0A2S9JGC7</accession>